<feature type="domain" description="RRM" evidence="3">
    <location>
        <begin position="763"/>
        <end position="850"/>
    </location>
</feature>
<dbReference type="Proteomes" id="UP000053875">
    <property type="component" value="Unassembled WGS sequence"/>
</dbReference>
<keyword evidence="1" id="KW-0694">RNA-binding</keyword>
<evidence type="ECO:0000313" key="4">
    <source>
        <dbReference type="EMBL" id="KFV61185.1"/>
    </source>
</evidence>
<dbReference type="GO" id="GO:0003723">
    <property type="term" value="F:RNA binding"/>
    <property type="evidence" value="ECO:0007669"/>
    <property type="project" value="UniProtKB-UniRule"/>
</dbReference>
<evidence type="ECO:0000313" key="5">
    <source>
        <dbReference type="Proteomes" id="UP000053875"/>
    </source>
</evidence>
<feature type="region of interest" description="Disordered" evidence="2">
    <location>
        <begin position="444"/>
        <end position="475"/>
    </location>
</feature>
<feature type="region of interest" description="Disordered" evidence="2">
    <location>
        <begin position="700"/>
        <end position="751"/>
    </location>
</feature>
<dbReference type="EMBL" id="KL214726">
    <property type="protein sequence ID" value="KFV61185.1"/>
    <property type="molecule type" value="Genomic_DNA"/>
</dbReference>
<reference evidence="4 5" key="1">
    <citation type="submission" date="2014-04" db="EMBL/GenBank/DDBJ databases">
        <title>Genome evolution of avian class.</title>
        <authorList>
            <person name="Zhang G."/>
            <person name="Li C."/>
        </authorList>
    </citation>
    <scope>NUCLEOTIDE SEQUENCE [LARGE SCALE GENOMIC DNA]</scope>
    <source>
        <strain evidence="4">BGI_N307</strain>
    </source>
</reference>
<gene>
    <name evidence="4" type="ORF">N307_13998</name>
</gene>
<sequence>FVLFLESFAPLVNSLSLGVGSPLLLGPPPLQFAHIKTQLALQQLTSVAPNAPAPPHAWLSRVVPKSTMFSPRGTLPQRPRGPNPSGAKPPGSFPGGGAGGLQRKPAPGAPQGVPPRCSGQETLQWTGSQRINVRVTLHRPDPRKVKEKTNLHQEQKGEPRPTRWDITPCSSGMSGQKPPGPARISEQNANAQNRYTPESASSILASFGLSNEDLEELSRYPDDQLTPENMPLILREIRMRKMGHSLPGLHGQSRAEEPAGGAAVKSKVIDYGHASKYGYTEDPLEVRPFNPEALPEEPLEARVYAPEVPGAEKREEFPREQSVPMAVPPPSVPCNPVFQVEDLIKQTRFQLDSSNPRPFFPAEAPGKVSGICVTPPGLPGVKPVSQPVIAPIMPPMMPPIMAPLVQPIMPPVMPPLVQQPMPQHVMPPMTQPPFPAEIPAVNHHERPQHESGTSQPNAQSGSGAAPKPFRPQAEEPFRSPFGIVKASWLPVLPQSDAQKSKKLPTPSMMNDYYATSPRIFPHMCSLCNIECTEMKDWILHQNTPSHIESCRHLRQEYPDWNPEAHSSRRNAVEKKENQTPRRRSSSASPSPRRSRATSSTSLGSLGQALTTLLEKRLFLMSNLNLPWCNLRLFALHPWEKRPTRSWLPTAFQGAVKSQKVSPQPPLPLPLPERKAELEAVVKSLGPGFVAEFNKHKSLQAVGSSGSGSSHGHLRKSSGSVKKPVKTSGSAKASKKDEASLPESSSSSPKTDELLRKELLSCGTVLQISDLPDDGFSDQDIRKIVQPFGKVSDIIVLRSRNEASLPSGNLCVFQAFLEMNYKEAVIAAVKYGEMTPVLVNGRRVKISVAEKPKA</sequence>
<evidence type="ECO:0000259" key="3">
    <source>
        <dbReference type="PROSITE" id="PS50102"/>
    </source>
</evidence>
<dbReference type="SMART" id="SM00360">
    <property type="entry name" value="RRM"/>
    <property type="match status" value="1"/>
</dbReference>
<feature type="region of interest" description="Disordered" evidence="2">
    <location>
        <begin position="560"/>
        <end position="602"/>
    </location>
</feature>
<dbReference type="AlphaFoldDB" id="A0A093FTE9"/>
<name>A0A093FTE9_DRYPU</name>
<dbReference type="Gene3D" id="3.30.70.330">
    <property type="match status" value="1"/>
</dbReference>
<dbReference type="InterPro" id="IPR012677">
    <property type="entry name" value="Nucleotide-bd_a/b_plait_sf"/>
</dbReference>
<dbReference type="STRING" id="118200.A0A093FTE9"/>
<dbReference type="PANTHER" id="PTHR15592">
    <property type="entry name" value="MATRIN 3/NUCLEAR PROTEIN 220-RELATED"/>
    <property type="match status" value="1"/>
</dbReference>
<feature type="compositionally biased region" description="Basic and acidic residues" evidence="2">
    <location>
        <begin position="138"/>
        <end position="163"/>
    </location>
</feature>
<evidence type="ECO:0000256" key="1">
    <source>
        <dbReference type="PROSITE-ProRule" id="PRU00176"/>
    </source>
</evidence>
<feature type="compositionally biased region" description="Low complexity" evidence="2">
    <location>
        <begin position="585"/>
        <end position="602"/>
    </location>
</feature>
<dbReference type="SUPFAM" id="SSF54928">
    <property type="entry name" value="RNA-binding domain, RBD"/>
    <property type="match status" value="1"/>
</dbReference>
<dbReference type="InterPro" id="IPR035979">
    <property type="entry name" value="RBD_domain_sf"/>
</dbReference>
<organism evidence="4 5">
    <name type="scientific">Dryobates pubescens</name>
    <name type="common">Downy woodpecker</name>
    <name type="synonym">Picoides pubescens</name>
    <dbReference type="NCBI Taxonomy" id="118200"/>
    <lineage>
        <taxon>Eukaryota</taxon>
        <taxon>Metazoa</taxon>
        <taxon>Chordata</taxon>
        <taxon>Craniata</taxon>
        <taxon>Vertebrata</taxon>
        <taxon>Euteleostomi</taxon>
        <taxon>Archelosauria</taxon>
        <taxon>Archosauria</taxon>
        <taxon>Dinosauria</taxon>
        <taxon>Saurischia</taxon>
        <taxon>Theropoda</taxon>
        <taxon>Coelurosauria</taxon>
        <taxon>Aves</taxon>
        <taxon>Neognathae</taxon>
        <taxon>Neoaves</taxon>
        <taxon>Telluraves</taxon>
        <taxon>Coraciimorphae</taxon>
        <taxon>Piciformes</taxon>
        <taxon>Picidae</taxon>
        <taxon>Dryobates</taxon>
    </lineage>
</organism>
<feature type="compositionally biased region" description="Basic and acidic residues" evidence="2">
    <location>
        <begin position="570"/>
        <end position="579"/>
    </location>
</feature>
<dbReference type="PROSITE" id="PS50102">
    <property type="entry name" value="RRM"/>
    <property type="match status" value="1"/>
</dbReference>
<feature type="non-terminal residue" evidence="4">
    <location>
        <position position="853"/>
    </location>
</feature>
<dbReference type="InterPro" id="IPR000504">
    <property type="entry name" value="RRM_dom"/>
</dbReference>
<proteinExistence type="predicted"/>
<feature type="non-terminal residue" evidence="4">
    <location>
        <position position="1"/>
    </location>
</feature>
<accession>A0A093FTE9</accession>
<keyword evidence="5" id="KW-1185">Reference proteome</keyword>
<evidence type="ECO:0000256" key="2">
    <source>
        <dbReference type="SAM" id="MobiDB-lite"/>
    </source>
</evidence>
<feature type="region of interest" description="Disordered" evidence="2">
    <location>
        <begin position="68"/>
        <end position="185"/>
    </location>
</feature>
<feature type="compositionally biased region" description="Polar residues" evidence="2">
    <location>
        <begin position="450"/>
        <end position="462"/>
    </location>
</feature>
<protein>
    <submittedName>
        <fullName evidence="4">Zinc finger protein 638</fullName>
    </submittedName>
</protein>
<feature type="compositionally biased region" description="Polar residues" evidence="2">
    <location>
        <begin position="119"/>
        <end position="131"/>
    </location>
</feature>